<reference evidence="2 3" key="1">
    <citation type="journal article" date="2021" name="Sci. Rep.">
        <title>Genome sequencing of the multicellular alga Astrephomene provides insights into convergent evolution of germ-soma differentiation.</title>
        <authorList>
            <person name="Yamashita S."/>
            <person name="Yamamoto K."/>
            <person name="Matsuzaki R."/>
            <person name="Suzuki S."/>
            <person name="Yamaguchi H."/>
            <person name="Hirooka S."/>
            <person name="Minakuchi Y."/>
            <person name="Miyagishima S."/>
            <person name="Kawachi M."/>
            <person name="Toyoda A."/>
            <person name="Nozaki H."/>
        </authorList>
    </citation>
    <scope>NUCLEOTIDE SEQUENCE [LARGE SCALE GENOMIC DNA]</scope>
    <source>
        <strain evidence="2 3">NIES-4017</strain>
    </source>
</reference>
<evidence type="ECO:0000259" key="1">
    <source>
        <dbReference type="SMART" id="SM00507"/>
    </source>
</evidence>
<protein>
    <recommendedName>
        <fullName evidence="1">HNH nuclease domain-containing protein</fullName>
    </recommendedName>
</protein>
<dbReference type="InterPro" id="IPR002711">
    <property type="entry name" value="HNH"/>
</dbReference>
<sequence>MQDLCSRVPCSRRNVMVRDGFCCQYCGGRRELTIDHVHPVSRGGGESWNNLVTACMRCNQKKSDRTLRELGWKLRRQPREPTAYEIGLVAGIALRDLLRPPAEWAGYLAPYRERLEAHRRAAREAALGSMLEEGAGSGEELHPSGGGVWALSDV</sequence>
<dbReference type="AlphaFoldDB" id="A0AAD3HMI9"/>
<dbReference type="InterPro" id="IPR003615">
    <property type="entry name" value="HNH_nuc"/>
</dbReference>
<comment type="caution">
    <text evidence="2">The sequence shown here is derived from an EMBL/GenBank/DDBJ whole genome shotgun (WGS) entry which is preliminary data.</text>
</comment>
<proteinExistence type="predicted"/>
<dbReference type="PANTHER" id="PTHR33877">
    <property type="entry name" value="SLL1193 PROTEIN"/>
    <property type="match status" value="1"/>
</dbReference>
<organism evidence="2 3">
    <name type="scientific">Astrephomene gubernaculifera</name>
    <dbReference type="NCBI Taxonomy" id="47775"/>
    <lineage>
        <taxon>Eukaryota</taxon>
        <taxon>Viridiplantae</taxon>
        <taxon>Chlorophyta</taxon>
        <taxon>core chlorophytes</taxon>
        <taxon>Chlorophyceae</taxon>
        <taxon>CS clade</taxon>
        <taxon>Chlamydomonadales</taxon>
        <taxon>Astrephomenaceae</taxon>
        <taxon>Astrephomene</taxon>
    </lineage>
</organism>
<dbReference type="InterPro" id="IPR052892">
    <property type="entry name" value="NA-targeting_endonuclease"/>
</dbReference>
<accession>A0AAD3HMI9</accession>
<dbReference type="SMART" id="SM00507">
    <property type="entry name" value="HNHc"/>
    <property type="match status" value="1"/>
</dbReference>
<dbReference type="PANTHER" id="PTHR33877:SF2">
    <property type="entry name" value="OS07G0170200 PROTEIN"/>
    <property type="match status" value="1"/>
</dbReference>
<keyword evidence="3" id="KW-1185">Reference proteome</keyword>
<dbReference type="EMBL" id="BMAR01000012">
    <property type="protein sequence ID" value="GFR46158.1"/>
    <property type="molecule type" value="Genomic_DNA"/>
</dbReference>
<name>A0AAD3HMI9_9CHLO</name>
<evidence type="ECO:0000313" key="3">
    <source>
        <dbReference type="Proteomes" id="UP001054857"/>
    </source>
</evidence>
<dbReference type="CDD" id="cd00085">
    <property type="entry name" value="HNHc"/>
    <property type="match status" value="1"/>
</dbReference>
<feature type="domain" description="HNH nuclease" evidence="1">
    <location>
        <begin position="11"/>
        <end position="60"/>
    </location>
</feature>
<evidence type="ECO:0000313" key="2">
    <source>
        <dbReference type="EMBL" id="GFR46158.1"/>
    </source>
</evidence>
<dbReference type="GO" id="GO:0004519">
    <property type="term" value="F:endonuclease activity"/>
    <property type="evidence" value="ECO:0007669"/>
    <property type="project" value="InterPro"/>
</dbReference>
<gene>
    <name evidence="2" type="ORF">Agub_g7685</name>
</gene>
<dbReference type="Proteomes" id="UP001054857">
    <property type="component" value="Unassembled WGS sequence"/>
</dbReference>
<dbReference type="Gene3D" id="1.10.30.50">
    <property type="match status" value="1"/>
</dbReference>
<dbReference type="GO" id="GO:0003676">
    <property type="term" value="F:nucleic acid binding"/>
    <property type="evidence" value="ECO:0007669"/>
    <property type="project" value="InterPro"/>
</dbReference>
<dbReference type="GO" id="GO:0008270">
    <property type="term" value="F:zinc ion binding"/>
    <property type="evidence" value="ECO:0007669"/>
    <property type="project" value="InterPro"/>
</dbReference>
<dbReference type="Pfam" id="PF01844">
    <property type="entry name" value="HNH"/>
    <property type="match status" value="1"/>
</dbReference>